<keyword evidence="6" id="KW-0547">Nucleotide-binding</keyword>
<evidence type="ECO:0000256" key="2">
    <source>
        <dbReference type="ARBA" id="ARBA00022448"/>
    </source>
</evidence>
<evidence type="ECO:0000256" key="9">
    <source>
        <dbReference type="ARBA" id="ARBA00023065"/>
    </source>
</evidence>
<keyword evidence="7 12" id="KW-1133">Transmembrane helix</keyword>
<feature type="transmembrane region" description="Helical" evidence="12">
    <location>
        <begin position="195"/>
        <end position="217"/>
    </location>
</feature>
<feature type="transmembrane region" description="Helical" evidence="12">
    <location>
        <begin position="260"/>
        <end position="280"/>
    </location>
</feature>
<feature type="transmembrane region" description="Helical" evidence="12">
    <location>
        <begin position="334"/>
        <end position="360"/>
    </location>
</feature>
<sequence length="679" mass="73828">VFNALTGARQRVGNWPGVTVERKSGQFVHQNNSFEVIDLPGTYSLDPGDATEAIDERIAREFISGPSVDVIVNVIDATSLSRGIFLTTQLREKSTPVVVALNMLDSAEHLGIEIDVPQLAKDLACPVVPMVATRNRGIEQLKSSLCVATHRSFPLLDDSVTRYALIDDVVERSVVESNRSRPLTDRIDQIVLNRYFAFPFFLSVMYLMFMFTINVGSAFIDFFDIAGNALFVNGPRMLFQQIGFPAWLITFIADGIGGGIQLVGTFIPVIACLFLFLTFLEDTGYMARAAFVLDRLMQRLGLPGKSFVPLIVGFGCNVPAVMATRSLDNQPDRILTTIMAPFMSCGARLTVYALFAAAFFPNNGQNIVFALYFIGIAVAVVSAMVVRRHLLHSGTSTFILELPAYHRPTLKGVLIHTWQRLSGFVTRAGKAIVMVVVVLNVVNSVGTDGSFGNENTEDSVLSAIGRTITPAFRPMGIADDNWPATVGIFAGIFAKEVVVGTLDALYSQTPVDEADFNLLNEFGAAAQTIPQNLSALVSTVTDPLGLDLGELGDTTAAAENQAVELNTIAAMRSLFDGELGAFSYLLFVLLYMPCVATIGVIYKELGSFWAVFSTAWSVVVAYAAAVVCYQVGGAAEHPLQTLYWCITMLAIAALMFTLLIRWGIRRGKTDTLIPVMHVD</sequence>
<accession>A0A381P5Y8</accession>
<evidence type="ECO:0000256" key="3">
    <source>
        <dbReference type="ARBA" id="ARBA00022475"/>
    </source>
</evidence>
<dbReference type="InterPro" id="IPR011642">
    <property type="entry name" value="Gate_dom"/>
</dbReference>
<dbReference type="InterPro" id="IPR030389">
    <property type="entry name" value="G_FEOB_dom"/>
</dbReference>
<feature type="transmembrane region" description="Helical" evidence="12">
    <location>
        <begin position="581"/>
        <end position="602"/>
    </location>
</feature>
<evidence type="ECO:0000256" key="4">
    <source>
        <dbReference type="ARBA" id="ARBA00022496"/>
    </source>
</evidence>
<dbReference type="PANTHER" id="PTHR43185:SF1">
    <property type="entry name" value="FE(2+) TRANSPORTER FEOB"/>
    <property type="match status" value="1"/>
</dbReference>
<keyword evidence="5 12" id="KW-0812">Transmembrane</keyword>
<dbReference type="Gene3D" id="3.40.50.300">
    <property type="entry name" value="P-loop containing nucleotide triphosphate hydrolases"/>
    <property type="match status" value="1"/>
</dbReference>
<evidence type="ECO:0000313" key="14">
    <source>
        <dbReference type="EMBL" id="SUZ62351.1"/>
    </source>
</evidence>
<dbReference type="Pfam" id="PF07670">
    <property type="entry name" value="Gate"/>
    <property type="match status" value="2"/>
</dbReference>
<evidence type="ECO:0000259" key="13">
    <source>
        <dbReference type="PROSITE" id="PS51711"/>
    </source>
</evidence>
<dbReference type="InterPro" id="IPR027417">
    <property type="entry name" value="P-loop_NTPase"/>
</dbReference>
<evidence type="ECO:0000256" key="8">
    <source>
        <dbReference type="ARBA" id="ARBA00023004"/>
    </source>
</evidence>
<keyword evidence="4" id="KW-0410">Iron transport</keyword>
<dbReference type="CDD" id="cd01879">
    <property type="entry name" value="FeoB"/>
    <property type="match status" value="1"/>
</dbReference>
<evidence type="ECO:0000256" key="1">
    <source>
        <dbReference type="ARBA" id="ARBA00004651"/>
    </source>
</evidence>
<dbReference type="GO" id="GO:0005886">
    <property type="term" value="C:plasma membrane"/>
    <property type="evidence" value="ECO:0007669"/>
    <property type="project" value="UniProtKB-SubCell"/>
</dbReference>
<dbReference type="InterPro" id="IPR011640">
    <property type="entry name" value="Fe2_transport_prot_B_C"/>
</dbReference>
<evidence type="ECO:0000256" key="6">
    <source>
        <dbReference type="ARBA" id="ARBA00022741"/>
    </source>
</evidence>
<feature type="transmembrane region" description="Helical" evidence="12">
    <location>
        <begin position="300"/>
        <end position="322"/>
    </location>
</feature>
<dbReference type="InterPro" id="IPR003373">
    <property type="entry name" value="Fe2_transport_prot-B"/>
</dbReference>
<comment type="subcellular location">
    <subcellularLocation>
        <location evidence="1">Cell membrane</location>
        <topology evidence="1">Multi-pass membrane protein</topology>
    </subcellularLocation>
</comment>
<dbReference type="PROSITE" id="PS51711">
    <property type="entry name" value="G_FEOB"/>
    <property type="match status" value="1"/>
</dbReference>
<dbReference type="NCBIfam" id="TIGR00437">
    <property type="entry name" value="feoB"/>
    <property type="match status" value="1"/>
</dbReference>
<keyword evidence="8" id="KW-0408">Iron</keyword>
<feature type="transmembrane region" description="Helical" evidence="12">
    <location>
        <begin position="608"/>
        <end position="629"/>
    </location>
</feature>
<protein>
    <recommendedName>
        <fullName evidence="13">FeoB-type G domain-containing protein</fullName>
    </recommendedName>
</protein>
<feature type="non-terminal residue" evidence="14">
    <location>
        <position position="1"/>
    </location>
</feature>
<feature type="transmembrane region" description="Helical" evidence="12">
    <location>
        <begin position="366"/>
        <end position="386"/>
    </location>
</feature>
<dbReference type="GO" id="GO:0015093">
    <property type="term" value="F:ferrous iron transmembrane transporter activity"/>
    <property type="evidence" value="ECO:0007669"/>
    <property type="project" value="InterPro"/>
</dbReference>
<organism evidence="14">
    <name type="scientific">marine metagenome</name>
    <dbReference type="NCBI Taxonomy" id="408172"/>
    <lineage>
        <taxon>unclassified sequences</taxon>
        <taxon>metagenomes</taxon>
        <taxon>ecological metagenomes</taxon>
    </lineage>
</organism>
<reference evidence="14" key="1">
    <citation type="submission" date="2018-05" db="EMBL/GenBank/DDBJ databases">
        <authorList>
            <person name="Lanie J.A."/>
            <person name="Ng W.-L."/>
            <person name="Kazmierczak K.M."/>
            <person name="Andrzejewski T.M."/>
            <person name="Davidsen T.M."/>
            <person name="Wayne K.J."/>
            <person name="Tettelin H."/>
            <person name="Glass J.I."/>
            <person name="Rusch D."/>
            <person name="Podicherti R."/>
            <person name="Tsui H.-C.T."/>
            <person name="Winkler M.E."/>
        </authorList>
    </citation>
    <scope>NUCLEOTIDE SEQUENCE</scope>
</reference>
<keyword evidence="11 12" id="KW-0472">Membrane</keyword>
<gene>
    <name evidence="14" type="ORF">METZ01_LOCUS15205</name>
</gene>
<dbReference type="PANTHER" id="PTHR43185">
    <property type="entry name" value="FERROUS IRON TRANSPORT PROTEIN B"/>
    <property type="match status" value="1"/>
</dbReference>
<dbReference type="SUPFAM" id="SSF52540">
    <property type="entry name" value="P-loop containing nucleoside triphosphate hydrolases"/>
    <property type="match status" value="1"/>
</dbReference>
<feature type="transmembrane region" description="Helical" evidence="12">
    <location>
        <begin position="641"/>
        <end position="664"/>
    </location>
</feature>
<keyword evidence="2" id="KW-0813">Transport</keyword>
<name>A0A381P5Y8_9ZZZZ</name>
<proteinExistence type="predicted"/>
<evidence type="ECO:0000256" key="10">
    <source>
        <dbReference type="ARBA" id="ARBA00023134"/>
    </source>
</evidence>
<dbReference type="Pfam" id="PF07664">
    <property type="entry name" value="FeoB_C"/>
    <property type="match status" value="1"/>
</dbReference>
<dbReference type="EMBL" id="UINC01000865">
    <property type="protein sequence ID" value="SUZ62351.1"/>
    <property type="molecule type" value="Genomic_DNA"/>
</dbReference>
<dbReference type="GO" id="GO:0005525">
    <property type="term" value="F:GTP binding"/>
    <property type="evidence" value="ECO:0007669"/>
    <property type="project" value="UniProtKB-KW"/>
</dbReference>
<keyword evidence="3" id="KW-1003">Cell membrane</keyword>
<feature type="domain" description="FeoB-type G" evidence="13">
    <location>
        <begin position="1"/>
        <end position="151"/>
    </location>
</feature>
<keyword evidence="10" id="KW-0342">GTP-binding</keyword>
<dbReference type="InterPro" id="IPR050860">
    <property type="entry name" value="FeoB_GTPase"/>
</dbReference>
<evidence type="ECO:0000256" key="11">
    <source>
        <dbReference type="ARBA" id="ARBA00023136"/>
    </source>
</evidence>
<keyword evidence="9" id="KW-0406">Ion transport</keyword>
<dbReference type="AlphaFoldDB" id="A0A381P5Y8"/>
<evidence type="ECO:0000256" key="5">
    <source>
        <dbReference type="ARBA" id="ARBA00022692"/>
    </source>
</evidence>
<evidence type="ECO:0000256" key="7">
    <source>
        <dbReference type="ARBA" id="ARBA00022989"/>
    </source>
</evidence>
<dbReference type="Pfam" id="PF02421">
    <property type="entry name" value="FeoB_N"/>
    <property type="match status" value="1"/>
</dbReference>
<evidence type="ECO:0000256" key="12">
    <source>
        <dbReference type="SAM" id="Phobius"/>
    </source>
</evidence>